<dbReference type="InterPro" id="IPR050204">
    <property type="entry name" value="AraC_XylS_family_regulators"/>
</dbReference>
<dbReference type="PANTHER" id="PTHR46796">
    <property type="entry name" value="HTH-TYPE TRANSCRIPTIONAL ACTIVATOR RHAS-RELATED"/>
    <property type="match status" value="1"/>
</dbReference>
<dbReference type="GO" id="GO:0003700">
    <property type="term" value="F:DNA-binding transcription factor activity"/>
    <property type="evidence" value="ECO:0007669"/>
    <property type="project" value="InterPro"/>
</dbReference>
<gene>
    <name evidence="5" type="ORF">GL284_08165</name>
</gene>
<evidence type="ECO:0000313" key="6">
    <source>
        <dbReference type="Proteomes" id="UP000478740"/>
    </source>
</evidence>
<proteinExistence type="predicted"/>
<dbReference type="InterPro" id="IPR009057">
    <property type="entry name" value="Homeodomain-like_sf"/>
</dbReference>
<evidence type="ECO:0000256" key="2">
    <source>
        <dbReference type="ARBA" id="ARBA00023125"/>
    </source>
</evidence>
<dbReference type="PROSITE" id="PS01124">
    <property type="entry name" value="HTH_ARAC_FAMILY_2"/>
    <property type="match status" value="1"/>
</dbReference>
<feature type="domain" description="HTH araC/xylS-type" evidence="4">
    <location>
        <begin position="188"/>
        <end position="286"/>
    </location>
</feature>
<reference evidence="5 6" key="1">
    <citation type="submission" date="2019-11" db="EMBL/GenBank/DDBJ databases">
        <authorList>
            <person name="Dong K."/>
        </authorList>
    </citation>
    <scope>NUCLEOTIDE SEQUENCE [LARGE SCALE GENOMIC DNA]</scope>
    <source>
        <strain evidence="5 6">DK608</strain>
    </source>
</reference>
<keyword evidence="6" id="KW-1185">Reference proteome</keyword>
<dbReference type="InterPro" id="IPR018060">
    <property type="entry name" value="HTH_AraC"/>
</dbReference>
<accession>A0A6L6IVJ5</accession>
<dbReference type="Proteomes" id="UP000478740">
    <property type="component" value="Unassembled WGS sequence"/>
</dbReference>
<evidence type="ECO:0000313" key="5">
    <source>
        <dbReference type="EMBL" id="MTH64243.1"/>
    </source>
</evidence>
<evidence type="ECO:0000256" key="3">
    <source>
        <dbReference type="ARBA" id="ARBA00023163"/>
    </source>
</evidence>
<evidence type="ECO:0000259" key="4">
    <source>
        <dbReference type="PROSITE" id="PS01124"/>
    </source>
</evidence>
<comment type="caution">
    <text evidence="5">The sequence shown here is derived from an EMBL/GenBank/DDBJ whole genome shotgun (WGS) entry which is preliminary data.</text>
</comment>
<keyword evidence="1" id="KW-0805">Transcription regulation</keyword>
<sequence length="290" mass="32066">MTCYTHGIQAALPKWRSLDGMVGVFWQAEGHSGAHAYYLSPDPRIMIFFNDVSPHIRMSDRSEDMDRHCRPMTRALYVPAGVPMWTSFTSAHRFSHLDLHIEQNRLLRFLTPSIGRSAALATVRRPVEIQNVDAIEALAALLVDELSTPKRHGLYAESLVGSIAAGLLEIGGDSDDRAIGGLTPAQLNKLAARMDQASEHRLTVAEMAATVGLSESWFASVFKKTTGQTPLQWQLCQRIDMAQRFLLQGGMSLPDIAARLGFSDQAHLTRAFRQVAGETPAAWRRMQQAG</sequence>
<dbReference type="SMART" id="SM00342">
    <property type="entry name" value="HTH_ARAC"/>
    <property type="match status" value="1"/>
</dbReference>
<protein>
    <submittedName>
        <fullName evidence="5">Helix-turn-helix domain-containing protein</fullName>
    </submittedName>
</protein>
<dbReference type="Gene3D" id="1.10.10.60">
    <property type="entry name" value="Homeodomain-like"/>
    <property type="match status" value="2"/>
</dbReference>
<dbReference type="PANTHER" id="PTHR46796:SF14">
    <property type="entry name" value="TRANSCRIPTIONAL REGULATORY PROTEIN"/>
    <property type="match status" value="1"/>
</dbReference>
<name>A0A6L6IVJ5_9RHOB</name>
<keyword evidence="2" id="KW-0238">DNA-binding</keyword>
<evidence type="ECO:0000256" key="1">
    <source>
        <dbReference type="ARBA" id="ARBA00023015"/>
    </source>
</evidence>
<dbReference type="Pfam" id="PF12833">
    <property type="entry name" value="HTH_18"/>
    <property type="match status" value="1"/>
</dbReference>
<dbReference type="PROSITE" id="PS00041">
    <property type="entry name" value="HTH_ARAC_FAMILY_1"/>
    <property type="match status" value="1"/>
</dbReference>
<dbReference type="AlphaFoldDB" id="A0A6L6IVJ5"/>
<keyword evidence="3" id="KW-0804">Transcription</keyword>
<dbReference type="SUPFAM" id="SSF46689">
    <property type="entry name" value="Homeodomain-like"/>
    <property type="match status" value="2"/>
</dbReference>
<dbReference type="InterPro" id="IPR018062">
    <property type="entry name" value="HTH_AraC-typ_CS"/>
</dbReference>
<organism evidence="5 6">
    <name type="scientific">Paracoccus shanxieyensis</name>
    <dbReference type="NCBI Taxonomy" id="2675752"/>
    <lineage>
        <taxon>Bacteria</taxon>
        <taxon>Pseudomonadati</taxon>
        <taxon>Pseudomonadota</taxon>
        <taxon>Alphaproteobacteria</taxon>
        <taxon>Rhodobacterales</taxon>
        <taxon>Paracoccaceae</taxon>
        <taxon>Paracoccus</taxon>
    </lineage>
</organism>
<dbReference type="GO" id="GO:0043565">
    <property type="term" value="F:sequence-specific DNA binding"/>
    <property type="evidence" value="ECO:0007669"/>
    <property type="project" value="InterPro"/>
</dbReference>
<dbReference type="EMBL" id="WMII01000006">
    <property type="protein sequence ID" value="MTH64243.1"/>
    <property type="molecule type" value="Genomic_DNA"/>
</dbReference>